<name>A0A8T2SLW7_CERRI</name>
<feature type="signal peptide" evidence="1">
    <location>
        <begin position="1"/>
        <end position="18"/>
    </location>
</feature>
<reference evidence="2" key="1">
    <citation type="submission" date="2021-08" db="EMBL/GenBank/DDBJ databases">
        <title>WGS assembly of Ceratopteris richardii.</title>
        <authorList>
            <person name="Marchant D.B."/>
            <person name="Chen G."/>
            <person name="Jenkins J."/>
            <person name="Shu S."/>
            <person name="Leebens-Mack J."/>
            <person name="Grimwood J."/>
            <person name="Schmutz J."/>
            <person name="Soltis P."/>
            <person name="Soltis D."/>
            <person name="Chen Z.-H."/>
        </authorList>
    </citation>
    <scope>NUCLEOTIDE SEQUENCE</scope>
    <source>
        <strain evidence="2">Whitten #5841</strain>
        <tissue evidence="2">Leaf</tissue>
    </source>
</reference>
<dbReference type="EMBL" id="CM035424">
    <property type="protein sequence ID" value="KAH7352481.1"/>
    <property type="molecule type" value="Genomic_DNA"/>
</dbReference>
<protein>
    <recommendedName>
        <fullName evidence="4">NADH dehydrogenase subunit 4</fullName>
    </recommendedName>
</protein>
<evidence type="ECO:0000313" key="3">
    <source>
        <dbReference type="Proteomes" id="UP000825935"/>
    </source>
</evidence>
<accession>A0A8T2SLW7</accession>
<comment type="caution">
    <text evidence="2">The sequence shown here is derived from an EMBL/GenBank/DDBJ whole genome shotgun (WGS) entry which is preliminary data.</text>
</comment>
<sequence length="27" mass="3141">MLLYHLLMLPILTMLVYLEESHIPPCG</sequence>
<dbReference type="AlphaFoldDB" id="A0A8T2SLW7"/>
<keyword evidence="1" id="KW-0732">Signal</keyword>
<evidence type="ECO:0000256" key="1">
    <source>
        <dbReference type="SAM" id="SignalP"/>
    </source>
</evidence>
<dbReference type="Proteomes" id="UP000825935">
    <property type="component" value="Chromosome 19"/>
</dbReference>
<evidence type="ECO:0000313" key="2">
    <source>
        <dbReference type="EMBL" id="KAH7352481.1"/>
    </source>
</evidence>
<keyword evidence="3" id="KW-1185">Reference proteome</keyword>
<feature type="chain" id="PRO_5035869288" description="NADH dehydrogenase subunit 4" evidence="1">
    <location>
        <begin position="19"/>
        <end position="27"/>
    </location>
</feature>
<evidence type="ECO:0008006" key="4">
    <source>
        <dbReference type="Google" id="ProtNLM"/>
    </source>
</evidence>
<proteinExistence type="predicted"/>
<gene>
    <name evidence="2" type="ORF">KP509_19G048100</name>
</gene>
<organism evidence="2 3">
    <name type="scientific">Ceratopteris richardii</name>
    <name type="common">Triangle waterfern</name>
    <dbReference type="NCBI Taxonomy" id="49495"/>
    <lineage>
        <taxon>Eukaryota</taxon>
        <taxon>Viridiplantae</taxon>
        <taxon>Streptophyta</taxon>
        <taxon>Embryophyta</taxon>
        <taxon>Tracheophyta</taxon>
        <taxon>Polypodiopsida</taxon>
        <taxon>Polypodiidae</taxon>
        <taxon>Polypodiales</taxon>
        <taxon>Pteridineae</taxon>
        <taxon>Pteridaceae</taxon>
        <taxon>Parkerioideae</taxon>
        <taxon>Ceratopteris</taxon>
    </lineage>
</organism>